<dbReference type="SMART" id="SM00387">
    <property type="entry name" value="HATPase_c"/>
    <property type="match status" value="1"/>
</dbReference>
<dbReference type="CDD" id="cd00075">
    <property type="entry name" value="HATPase"/>
    <property type="match status" value="1"/>
</dbReference>
<dbReference type="InterPro" id="IPR036890">
    <property type="entry name" value="HATPase_C_sf"/>
</dbReference>
<evidence type="ECO:0000256" key="11">
    <source>
        <dbReference type="SAM" id="MobiDB-lite"/>
    </source>
</evidence>
<keyword evidence="6 12" id="KW-0812">Transmembrane</keyword>
<keyword evidence="4" id="KW-0597">Phosphoprotein</keyword>
<evidence type="ECO:0000256" key="3">
    <source>
        <dbReference type="ARBA" id="ARBA00012438"/>
    </source>
</evidence>
<gene>
    <name evidence="15" type="ORF">Q8X39_03615</name>
</gene>
<evidence type="ECO:0000256" key="2">
    <source>
        <dbReference type="ARBA" id="ARBA00004370"/>
    </source>
</evidence>
<keyword evidence="7 15" id="KW-0418">Kinase</keyword>
<dbReference type="SUPFAM" id="SSF55874">
    <property type="entry name" value="ATPase domain of HSP90 chaperone/DNA topoisomerase II/histidine kinase"/>
    <property type="match status" value="1"/>
</dbReference>
<keyword evidence="8 12" id="KW-1133">Transmembrane helix</keyword>
<dbReference type="InterPro" id="IPR003594">
    <property type="entry name" value="HATPase_dom"/>
</dbReference>
<dbReference type="Gene3D" id="3.30.565.10">
    <property type="entry name" value="Histidine kinase-like ATPase, C-terminal domain"/>
    <property type="match status" value="1"/>
</dbReference>
<evidence type="ECO:0000256" key="1">
    <source>
        <dbReference type="ARBA" id="ARBA00000085"/>
    </source>
</evidence>
<evidence type="ECO:0000256" key="5">
    <source>
        <dbReference type="ARBA" id="ARBA00022679"/>
    </source>
</evidence>
<dbReference type="InterPro" id="IPR013727">
    <property type="entry name" value="2CSK_N"/>
</dbReference>
<reference evidence="15 16" key="1">
    <citation type="submission" date="2023-08" db="EMBL/GenBank/DDBJ databases">
        <authorList>
            <person name="Roldan D.M."/>
            <person name="Menes R.J."/>
        </authorList>
    </citation>
    <scope>NUCLEOTIDE SEQUENCE [LARGE SCALE GENOMIC DNA]</scope>
    <source>
        <strain evidence="15 16">CCM 2812</strain>
    </source>
</reference>
<evidence type="ECO:0000313" key="15">
    <source>
        <dbReference type="EMBL" id="MDP4299709.1"/>
    </source>
</evidence>
<dbReference type="PROSITE" id="PS50109">
    <property type="entry name" value="HIS_KIN"/>
    <property type="match status" value="1"/>
</dbReference>
<dbReference type="InterPro" id="IPR005467">
    <property type="entry name" value="His_kinase_dom"/>
</dbReference>
<dbReference type="Gene3D" id="1.10.287.130">
    <property type="match status" value="1"/>
</dbReference>
<evidence type="ECO:0000256" key="6">
    <source>
        <dbReference type="ARBA" id="ARBA00022692"/>
    </source>
</evidence>
<dbReference type="CDD" id="cd00082">
    <property type="entry name" value="HisKA"/>
    <property type="match status" value="1"/>
</dbReference>
<evidence type="ECO:0000259" key="14">
    <source>
        <dbReference type="PROSITE" id="PS50885"/>
    </source>
</evidence>
<dbReference type="EMBL" id="JAUZEE010000002">
    <property type="protein sequence ID" value="MDP4299709.1"/>
    <property type="molecule type" value="Genomic_DNA"/>
</dbReference>
<comment type="subcellular location">
    <subcellularLocation>
        <location evidence="2">Membrane</location>
    </subcellularLocation>
</comment>
<dbReference type="SUPFAM" id="SSF47384">
    <property type="entry name" value="Homodimeric domain of signal transducing histidine kinase"/>
    <property type="match status" value="1"/>
</dbReference>
<dbReference type="Pfam" id="PF02518">
    <property type="entry name" value="HATPase_c"/>
    <property type="match status" value="1"/>
</dbReference>
<dbReference type="InterPro" id="IPR003661">
    <property type="entry name" value="HisK_dim/P_dom"/>
</dbReference>
<keyword evidence="16" id="KW-1185">Reference proteome</keyword>
<evidence type="ECO:0000256" key="9">
    <source>
        <dbReference type="ARBA" id="ARBA00023012"/>
    </source>
</evidence>
<feature type="transmembrane region" description="Helical" evidence="12">
    <location>
        <begin position="25"/>
        <end position="45"/>
    </location>
</feature>
<dbReference type="Pfam" id="PF00512">
    <property type="entry name" value="HisKA"/>
    <property type="match status" value="1"/>
</dbReference>
<dbReference type="InterPro" id="IPR036097">
    <property type="entry name" value="HisK_dim/P_sf"/>
</dbReference>
<dbReference type="PROSITE" id="PS50885">
    <property type="entry name" value="HAMP"/>
    <property type="match status" value="1"/>
</dbReference>
<comment type="catalytic activity">
    <reaction evidence="1">
        <text>ATP + protein L-histidine = ADP + protein N-phospho-L-histidine.</text>
        <dbReference type="EC" id="2.7.13.3"/>
    </reaction>
</comment>
<accession>A0ABT9FZP8</accession>
<feature type="transmembrane region" description="Helical" evidence="12">
    <location>
        <begin position="173"/>
        <end position="196"/>
    </location>
</feature>
<evidence type="ECO:0000256" key="4">
    <source>
        <dbReference type="ARBA" id="ARBA00022553"/>
    </source>
</evidence>
<proteinExistence type="predicted"/>
<dbReference type="EC" id="2.7.13.3" evidence="3"/>
<dbReference type="InterPro" id="IPR004358">
    <property type="entry name" value="Sig_transdc_His_kin-like_C"/>
</dbReference>
<feature type="domain" description="HAMP" evidence="14">
    <location>
        <begin position="197"/>
        <end position="249"/>
    </location>
</feature>
<dbReference type="PANTHER" id="PTHR45436:SF1">
    <property type="entry name" value="SENSOR PROTEIN QSEC"/>
    <property type="match status" value="1"/>
</dbReference>
<keyword evidence="9" id="KW-0902">Two-component regulatory system</keyword>
<evidence type="ECO:0000256" key="7">
    <source>
        <dbReference type="ARBA" id="ARBA00022777"/>
    </source>
</evidence>
<name>A0ABT9FZP8_LEPDI</name>
<dbReference type="PRINTS" id="PR00344">
    <property type="entry name" value="BCTRLSENSOR"/>
</dbReference>
<evidence type="ECO:0000313" key="16">
    <source>
        <dbReference type="Proteomes" id="UP001235760"/>
    </source>
</evidence>
<dbReference type="InterPro" id="IPR050428">
    <property type="entry name" value="TCS_sensor_his_kinase"/>
</dbReference>
<keyword evidence="5" id="KW-0808">Transferase</keyword>
<organism evidence="15 16">
    <name type="scientific">Leptothrix discophora</name>
    <dbReference type="NCBI Taxonomy" id="89"/>
    <lineage>
        <taxon>Bacteria</taxon>
        <taxon>Pseudomonadati</taxon>
        <taxon>Pseudomonadota</taxon>
        <taxon>Betaproteobacteria</taxon>
        <taxon>Burkholderiales</taxon>
        <taxon>Sphaerotilaceae</taxon>
        <taxon>Leptothrix</taxon>
    </lineage>
</organism>
<dbReference type="Pfam" id="PF08521">
    <property type="entry name" value="2CSK_N"/>
    <property type="match status" value="1"/>
</dbReference>
<dbReference type="SMART" id="SM00388">
    <property type="entry name" value="HisKA"/>
    <property type="match status" value="1"/>
</dbReference>
<evidence type="ECO:0000256" key="12">
    <source>
        <dbReference type="SAM" id="Phobius"/>
    </source>
</evidence>
<protein>
    <recommendedName>
        <fullName evidence="3">histidine kinase</fullName>
        <ecNumber evidence="3">2.7.13.3</ecNumber>
    </recommendedName>
</protein>
<evidence type="ECO:0000256" key="8">
    <source>
        <dbReference type="ARBA" id="ARBA00022989"/>
    </source>
</evidence>
<keyword evidence="10 12" id="KW-0472">Membrane</keyword>
<evidence type="ECO:0000259" key="13">
    <source>
        <dbReference type="PROSITE" id="PS50109"/>
    </source>
</evidence>
<sequence>MKRAALGALARRREQRSLFGEILDWMLAPLLVIWPMSLALTWLAAQGIASKPYDRALRESVRTLAQRIEVRPGGLGFDLPRETARLFRADEVDNVYYQVLGSRGEFVSGDRDLPVPHESELPRPGEPQLRDDEMLGDSVRVAYEWVDVPGQDRPALVQVAETLTKRSRLATEIIKGVILPQFVILPVAVLLVWFALARGLAPLNALQQRIRQRPSDDLSPIDVLDVPEEVSPLVQAINDLLDRQQDSMATQKRFLADAAQQLKTPLAGLRMQAELAARALADGNGDPASLRESLEHMANASQRAAHMVNQLLSMARTDAQATNAARVPLDLRALAVDVVRDFVPKALDKGIDLGFEGPGGDIDDGDPAHDCHVLGIPLMLREAIANLVDNALQYTPARGTVTVRLLVDPFGQVVVLQVEDSGPGIPASERELVFQPFYRALGTTVDGSGLGLAIVAEIAAQHGTAIVLDDARSAHQVPAGEGPGARFTLRLPRQLPPTAMAVASEPGGSALHQSA</sequence>
<dbReference type="Proteomes" id="UP001235760">
    <property type="component" value="Unassembled WGS sequence"/>
</dbReference>
<dbReference type="PANTHER" id="PTHR45436">
    <property type="entry name" value="SENSOR HISTIDINE KINASE YKOH"/>
    <property type="match status" value="1"/>
</dbReference>
<feature type="domain" description="Histidine kinase" evidence="13">
    <location>
        <begin position="257"/>
        <end position="495"/>
    </location>
</feature>
<dbReference type="InterPro" id="IPR003660">
    <property type="entry name" value="HAMP_dom"/>
</dbReference>
<evidence type="ECO:0000256" key="10">
    <source>
        <dbReference type="ARBA" id="ARBA00023136"/>
    </source>
</evidence>
<comment type="caution">
    <text evidence="15">The sequence shown here is derived from an EMBL/GenBank/DDBJ whole genome shotgun (WGS) entry which is preliminary data.</text>
</comment>
<feature type="region of interest" description="Disordered" evidence="11">
    <location>
        <begin position="110"/>
        <end position="130"/>
    </location>
</feature>
<dbReference type="GO" id="GO:0016301">
    <property type="term" value="F:kinase activity"/>
    <property type="evidence" value="ECO:0007669"/>
    <property type="project" value="UniProtKB-KW"/>
</dbReference>
<dbReference type="RefSeq" id="WP_305748282.1">
    <property type="nucleotide sequence ID" value="NZ_JAUZEE010000002.1"/>
</dbReference>